<feature type="compositionally biased region" description="Polar residues" evidence="1">
    <location>
        <begin position="1"/>
        <end position="11"/>
    </location>
</feature>
<dbReference type="Pfam" id="PF26363">
    <property type="entry name" value="Phospholipase-like"/>
    <property type="match status" value="1"/>
</dbReference>
<evidence type="ECO:0008006" key="4">
    <source>
        <dbReference type="Google" id="ProtNLM"/>
    </source>
</evidence>
<gene>
    <name evidence="2" type="ORF">LZC94_19025</name>
</gene>
<evidence type="ECO:0000313" key="2">
    <source>
        <dbReference type="EMBL" id="WXB19310.1"/>
    </source>
</evidence>
<name>A0ABZ2M9Y4_9BACT</name>
<accession>A0ABZ2M9Y4</accession>
<dbReference type="EMBL" id="CP089984">
    <property type="protein sequence ID" value="WXB19310.1"/>
    <property type="molecule type" value="Genomic_DNA"/>
</dbReference>
<evidence type="ECO:0000256" key="1">
    <source>
        <dbReference type="SAM" id="MobiDB-lite"/>
    </source>
</evidence>
<evidence type="ECO:0000313" key="3">
    <source>
        <dbReference type="Proteomes" id="UP001370348"/>
    </source>
</evidence>
<protein>
    <recommendedName>
        <fullName evidence="4">Phospholipase A(1)</fullName>
    </recommendedName>
</protein>
<dbReference type="Gene3D" id="3.40.50.1820">
    <property type="entry name" value="alpha/beta hydrolase"/>
    <property type="match status" value="1"/>
</dbReference>
<dbReference type="SUPFAM" id="SSF53474">
    <property type="entry name" value="alpha/beta-Hydrolases"/>
    <property type="match status" value="1"/>
</dbReference>
<feature type="region of interest" description="Disordered" evidence="1">
    <location>
        <begin position="1"/>
        <end position="21"/>
    </location>
</feature>
<dbReference type="Proteomes" id="UP001370348">
    <property type="component" value="Chromosome"/>
</dbReference>
<organism evidence="2 3">
    <name type="scientific">Pendulispora albinea</name>
    <dbReference type="NCBI Taxonomy" id="2741071"/>
    <lineage>
        <taxon>Bacteria</taxon>
        <taxon>Pseudomonadati</taxon>
        <taxon>Myxococcota</taxon>
        <taxon>Myxococcia</taxon>
        <taxon>Myxococcales</taxon>
        <taxon>Sorangiineae</taxon>
        <taxon>Pendulisporaceae</taxon>
        <taxon>Pendulispora</taxon>
    </lineage>
</organism>
<dbReference type="InterPro" id="IPR029058">
    <property type="entry name" value="AB_hydrolase_fold"/>
</dbReference>
<reference evidence="2 3" key="1">
    <citation type="submission" date="2021-12" db="EMBL/GenBank/DDBJ databases">
        <title>Discovery of the Pendulisporaceae a myxobacterial family with distinct sporulation behavior and unique specialized metabolism.</title>
        <authorList>
            <person name="Garcia R."/>
            <person name="Popoff A."/>
            <person name="Bader C.D."/>
            <person name="Loehr J."/>
            <person name="Walesch S."/>
            <person name="Walt C."/>
            <person name="Boldt J."/>
            <person name="Bunk B."/>
            <person name="Haeckl F.J.F.P.J."/>
            <person name="Gunesch A.P."/>
            <person name="Birkelbach J."/>
            <person name="Nuebel U."/>
            <person name="Pietschmann T."/>
            <person name="Bach T."/>
            <person name="Mueller R."/>
        </authorList>
    </citation>
    <scope>NUCLEOTIDE SEQUENCE [LARGE SCALE GENOMIC DNA]</scope>
    <source>
        <strain evidence="2 3">MSr11954</strain>
    </source>
</reference>
<dbReference type="RefSeq" id="WP_394828932.1">
    <property type="nucleotide sequence ID" value="NZ_CP089984.1"/>
</dbReference>
<proteinExistence type="predicted"/>
<sequence length="267" mass="28017">MAEDTVPTTFAQDVGGSNPKSIDGQLVKLADDVYNNNGFNEPIGAPIDGWTRMSDDQLRADHIEPRMLHNPQTGFHAEVYRNSRGEHVLAIAGTDDQNDVVSDIMGSVGLNDHVTQATDLTRQLKGVYGDKLACTGHSLGGGACAAAAVANDIPAVTFNAAAVHPNQALGGMGKDVGDFQRRAGNVRAYELPGDVLTGNQNHGILTPSAAHPIGKQIELHAIPPDSPGFIGVLGPAGVAFDHGVQMHGTGAVMKSMDKYPPWVTSTK</sequence>
<keyword evidence="3" id="KW-1185">Reference proteome</keyword>